<sequence length="73" mass="8232">MRDMGKIGDLDIEYTAMSFILMNLGYSSSQFISVENVAEIPMEIFIEHSVKVFARGLSGIPPAKIMHNYSFEI</sequence>
<dbReference type="RefSeq" id="WP_182080666.1">
    <property type="nucleotide sequence ID" value="NZ_CP063356.2"/>
</dbReference>
<evidence type="ECO:0000313" key="2">
    <source>
        <dbReference type="Proteomes" id="UP000180175"/>
    </source>
</evidence>
<reference evidence="1 2" key="1">
    <citation type="journal article" date="2017" name="Genome Announc.">
        <title>Draft Genome Sequences of Four Alkaliphilic Bacteria Belonging to the Anaerobacillus Genus.</title>
        <authorList>
            <person name="Bassil N.M."/>
            <person name="Lloyd J.R."/>
        </authorList>
    </citation>
    <scope>NUCLEOTIDE SEQUENCE [LARGE SCALE GENOMIC DNA]</scope>
    <source>
        <strain evidence="1 2">NB2006</strain>
    </source>
</reference>
<keyword evidence="2" id="KW-1185">Reference proteome</keyword>
<proteinExistence type="predicted"/>
<dbReference type="KEGG" id="aia:AWH56_000705"/>
<reference evidence="1 2" key="2">
    <citation type="journal article" date="2019" name="Int. J. Syst. Evol. Microbiol.">
        <title>Anaerobacillus isosaccharinicus sp. nov., an alkaliphilic bacterium which degrades isosaccharinic acid.</title>
        <authorList>
            <person name="Bassil N.M."/>
            <person name="Lloyd J.R."/>
        </authorList>
    </citation>
    <scope>NUCLEOTIDE SEQUENCE [LARGE SCALE GENOMIC DNA]</scope>
    <source>
        <strain evidence="1 2">NB2006</strain>
    </source>
</reference>
<organism evidence="1 2">
    <name type="scientific">Anaerobacillus isosaccharinicus</name>
    <dbReference type="NCBI Taxonomy" id="1532552"/>
    <lineage>
        <taxon>Bacteria</taxon>
        <taxon>Bacillati</taxon>
        <taxon>Bacillota</taxon>
        <taxon>Bacilli</taxon>
        <taxon>Bacillales</taxon>
        <taxon>Bacillaceae</taxon>
        <taxon>Anaerobacillus</taxon>
    </lineage>
</organism>
<accession>A0A7S7L858</accession>
<protein>
    <submittedName>
        <fullName evidence="1">Uncharacterized protein</fullName>
    </submittedName>
</protein>
<name>A0A7S7L858_9BACI</name>
<dbReference type="EMBL" id="CP063356">
    <property type="protein sequence ID" value="QOY36253.1"/>
    <property type="molecule type" value="Genomic_DNA"/>
</dbReference>
<evidence type="ECO:0000313" key="1">
    <source>
        <dbReference type="EMBL" id="QOY36253.1"/>
    </source>
</evidence>
<dbReference type="AlphaFoldDB" id="A0A7S7L858"/>
<dbReference type="Proteomes" id="UP000180175">
    <property type="component" value="Chromosome"/>
</dbReference>
<gene>
    <name evidence="1" type="ORF">AWH56_000705</name>
</gene>